<proteinExistence type="predicted"/>
<organism evidence="1 3">
    <name type="scientific">Streptococcus suis</name>
    <dbReference type="NCBI Taxonomy" id="1307"/>
    <lineage>
        <taxon>Bacteria</taxon>
        <taxon>Bacillati</taxon>
        <taxon>Bacillota</taxon>
        <taxon>Bacilli</taxon>
        <taxon>Lactobacillales</taxon>
        <taxon>Streptococcaceae</taxon>
        <taxon>Streptococcus</taxon>
    </lineage>
</organism>
<accession>A0A116L949</accession>
<gene>
    <name evidence="1" type="ORF">ERS132462_00239</name>
    <name evidence="2" type="ORF">ERS132536_00376</name>
</gene>
<dbReference type="Proteomes" id="UP000072003">
    <property type="component" value="Unassembled WGS sequence"/>
</dbReference>
<dbReference type="AlphaFoldDB" id="A0A116L949"/>
<name>A0A116L949_STRSU</name>
<dbReference type="EMBL" id="FIMD01000002">
    <property type="protein sequence ID" value="CYX46406.1"/>
    <property type="molecule type" value="Genomic_DNA"/>
</dbReference>
<evidence type="ECO:0000313" key="2">
    <source>
        <dbReference type="EMBL" id="CYX46406.1"/>
    </source>
</evidence>
<dbReference type="Pfam" id="PF20292">
    <property type="entry name" value="MC7"/>
    <property type="match status" value="1"/>
</dbReference>
<dbReference type="EMBL" id="FIFN01000002">
    <property type="protein sequence ID" value="CYT85781.1"/>
    <property type="molecule type" value="Genomic_DNA"/>
</dbReference>
<sequence length="73" mass="8437">MLPNKVTSLKESVLGKSLNILKVLHQNDSMDIIELFNKVHRYFDGLDEFMEAIILLFLLKKVELKGNTLTYVN</sequence>
<evidence type="ECO:0000313" key="1">
    <source>
        <dbReference type="EMBL" id="CYT85781.1"/>
    </source>
</evidence>
<evidence type="ECO:0000313" key="3">
    <source>
        <dbReference type="Proteomes" id="UP000072003"/>
    </source>
</evidence>
<dbReference type="RefSeq" id="WP_024394936.1">
    <property type="nucleotide sequence ID" value="NZ_CEED01000042.1"/>
</dbReference>
<protein>
    <submittedName>
        <fullName evidence="1">Uncharacterized protein</fullName>
    </submittedName>
</protein>
<evidence type="ECO:0000313" key="4">
    <source>
        <dbReference type="Proteomes" id="UP000075182"/>
    </source>
</evidence>
<reference evidence="3 4" key="1">
    <citation type="submission" date="2016-02" db="EMBL/GenBank/DDBJ databases">
        <authorList>
            <consortium name="Pathogen Informatics"/>
        </authorList>
    </citation>
    <scope>NUCLEOTIDE SEQUENCE [LARGE SCALE GENOMIC DNA]</scope>
    <source>
        <strain evidence="1 3">LSS100</strain>
        <strain evidence="2 4">SS999</strain>
    </source>
</reference>
<dbReference type="Proteomes" id="UP000075182">
    <property type="component" value="Unassembled WGS sequence"/>
</dbReference>
<dbReference type="InterPro" id="IPR046900">
    <property type="entry name" value="ABC-3C_MC7"/>
</dbReference>